<proteinExistence type="inferred from homology"/>
<keyword evidence="4 5" id="KW-0732">Signal</keyword>
<dbReference type="PIRSF" id="PIRSF002741">
    <property type="entry name" value="MppA"/>
    <property type="match status" value="1"/>
</dbReference>
<name>A0ABS7YT57_9VIBR</name>
<dbReference type="RefSeq" id="WP_225252125.1">
    <property type="nucleotide sequence ID" value="NZ_JAIWIU010000203.1"/>
</dbReference>
<dbReference type="Proteomes" id="UP001199044">
    <property type="component" value="Unassembled WGS sequence"/>
</dbReference>
<evidence type="ECO:0000259" key="6">
    <source>
        <dbReference type="Pfam" id="PF00496"/>
    </source>
</evidence>
<feature type="signal peptide" evidence="5">
    <location>
        <begin position="1"/>
        <end position="21"/>
    </location>
</feature>
<organism evidence="7 8">
    <name type="scientific">Vibrio tritonius</name>
    <dbReference type="NCBI Taxonomy" id="1435069"/>
    <lineage>
        <taxon>Bacteria</taxon>
        <taxon>Pseudomonadati</taxon>
        <taxon>Pseudomonadota</taxon>
        <taxon>Gammaproteobacteria</taxon>
        <taxon>Vibrionales</taxon>
        <taxon>Vibrionaceae</taxon>
        <taxon>Vibrio</taxon>
    </lineage>
</organism>
<dbReference type="EMBL" id="JAIWIU010000203">
    <property type="protein sequence ID" value="MCA2018821.1"/>
    <property type="molecule type" value="Genomic_DNA"/>
</dbReference>
<reference evidence="8" key="1">
    <citation type="submission" date="2023-07" db="EMBL/GenBank/DDBJ databases">
        <title>Molecular identification of indigenous halophilic bacteria isolated from red sea cost, biodegradation of synthetic dyes and assessment of degraded metabolite toxicity.</title>
        <authorList>
            <person name="Chaieb K."/>
            <person name="Altayb H.N."/>
        </authorList>
    </citation>
    <scope>NUCLEOTIDE SEQUENCE [LARGE SCALE GENOMIC DNA]</scope>
    <source>
        <strain evidence="8">K20</strain>
    </source>
</reference>
<dbReference type="Pfam" id="PF00496">
    <property type="entry name" value="SBP_bac_5"/>
    <property type="match status" value="1"/>
</dbReference>
<comment type="subcellular location">
    <subcellularLocation>
        <location evidence="1">Cell envelope</location>
    </subcellularLocation>
</comment>
<comment type="similarity">
    <text evidence="2">Belongs to the bacterial solute-binding protein 5 family.</text>
</comment>
<keyword evidence="3" id="KW-0813">Transport</keyword>
<keyword evidence="8" id="KW-1185">Reference proteome</keyword>
<accession>A0ABS7YT57</accession>
<dbReference type="PANTHER" id="PTHR30290">
    <property type="entry name" value="PERIPLASMIC BINDING COMPONENT OF ABC TRANSPORTER"/>
    <property type="match status" value="1"/>
</dbReference>
<comment type="caution">
    <text evidence="7">The sequence shown here is derived from an EMBL/GenBank/DDBJ whole genome shotgun (WGS) entry which is preliminary data.</text>
</comment>
<dbReference type="SUPFAM" id="SSF53850">
    <property type="entry name" value="Periplasmic binding protein-like II"/>
    <property type="match status" value="1"/>
</dbReference>
<feature type="chain" id="PRO_5047252746" evidence="5">
    <location>
        <begin position="22"/>
        <end position="528"/>
    </location>
</feature>
<dbReference type="Gene3D" id="3.10.105.10">
    <property type="entry name" value="Dipeptide-binding Protein, Domain 3"/>
    <property type="match status" value="1"/>
</dbReference>
<gene>
    <name evidence="7" type="ORF">LDJ79_22095</name>
</gene>
<evidence type="ECO:0000256" key="5">
    <source>
        <dbReference type="SAM" id="SignalP"/>
    </source>
</evidence>
<feature type="domain" description="Solute-binding protein family 5" evidence="6">
    <location>
        <begin position="73"/>
        <end position="438"/>
    </location>
</feature>
<dbReference type="Gene3D" id="3.40.190.10">
    <property type="entry name" value="Periplasmic binding protein-like II"/>
    <property type="match status" value="1"/>
</dbReference>
<evidence type="ECO:0000256" key="2">
    <source>
        <dbReference type="ARBA" id="ARBA00005695"/>
    </source>
</evidence>
<evidence type="ECO:0000313" key="7">
    <source>
        <dbReference type="EMBL" id="MCA2018821.1"/>
    </source>
</evidence>
<dbReference type="InterPro" id="IPR000914">
    <property type="entry name" value="SBP_5_dom"/>
</dbReference>
<evidence type="ECO:0000313" key="8">
    <source>
        <dbReference type="Proteomes" id="UP001199044"/>
    </source>
</evidence>
<sequence length="528" mass="58793">MKKTWIAAAIASASLAQGAMAESGQGKFDDLTATMNVIQVVGTIDPAKITDYTEYMMAVNLYDGLTTADKTGKVIPLLAKSWDISADGKTFTFHLVPDAKFQNGDVVTADDVVYSVKRLLTINQGPSGFFSGFLKADGVSAVDAHTVKFTLTQPSSAFLGMTPLLFVVDKSVAEQHKGKDGWSEEYLAANPIGTGPYKLEEWQRGSRIVFQRNHDYFYGFPENPLEKVRVLITSDESTIKALANKGELDISSTYQAEETLNAIGKLPNYHIQDLSTATGYYIKFNNQLAPTDDVHIRKALAYAIDYDLVNSELHPGNSMAGPLVSLFKGPYLESLNAPKYDLKKAAEEVKLSKYAGQTIPIILGFVAGSAYEEEIALMMQANLEQIGFKAKLEADPWSRITQIASKPETTPNVNQIFFGPTYASPQSVFFNQYSSKSAGSWASMSWLNDPKVDKWIDEAGKELDTKKRDDIYHELQQYLVDNQVDAYLQTVRYRMAVNNCLSDMQFVPVQSFYFDFSKYNWKCRPVRK</sequence>
<dbReference type="InterPro" id="IPR030678">
    <property type="entry name" value="Peptide/Ni-bd"/>
</dbReference>
<evidence type="ECO:0000256" key="1">
    <source>
        <dbReference type="ARBA" id="ARBA00004196"/>
    </source>
</evidence>
<dbReference type="PANTHER" id="PTHR30290:SF10">
    <property type="entry name" value="PERIPLASMIC OLIGOPEPTIDE-BINDING PROTEIN-RELATED"/>
    <property type="match status" value="1"/>
</dbReference>
<evidence type="ECO:0000256" key="3">
    <source>
        <dbReference type="ARBA" id="ARBA00022448"/>
    </source>
</evidence>
<dbReference type="CDD" id="cd08512">
    <property type="entry name" value="PBP2_NikA_DppA_OppA_like_7"/>
    <property type="match status" value="1"/>
</dbReference>
<dbReference type="InterPro" id="IPR039424">
    <property type="entry name" value="SBP_5"/>
</dbReference>
<protein>
    <submittedName>
        <fullName evidence="7">ABC transporter substrate-binding protein</fullName>
    </submittedName>
</protein>
<evidence type="ECO:0000256" key="4">
    <source>
        <dbReference type="ARBA" id="ARBA00022729"/>
    </source>
</evidence>